<keyword evidence="2" id="KW-0863">Zinc-finger</keyword>
<dbReference type="Pfam" id="PF06918">
    <property type="entry name" value="DUF1280"/>
    <property type="match status" value="1"/>
</dbReference>
<dbReference type="InterPro" id="IPR013083">
    <property type="entry name" value="Znf_RING/FYVE/PHD"/>
</dbReference>
<dbReference type="GO" id="GO:0008270">
    <property type="term" value="F:zinc ion binding"/>
    <property type="evidence" value="ECO:0007669"/>
    <property type="project" value="UniProtKB-KW"/>
</dbReference>
<feature type="coiled-coil region" evidence="4">
    <location>
        <begin position="38"/>
        <end position="149"/>
    </location>
</feature>
<dbReference type="Proteomes" id="UP000230233">
    <property type="component" value="Chromosome V"/>
</dbReference>
<proteinExistence type="predicted"/>
<evidence type="ECO:0000313" key="7">
    <source>
        <dbReference type="Proteomes" id="UP000230233"/>
    </source>
</evidence>
<dbReference type="InterPro" id="IPR001965">
    <property type="entry name" value="Znf_PHD"/>
</dbReference>
<dbReference type="OrthoDB" id="5871670at2759"/>
<dbReference type="PANTHER" id="PTHR31424:SF4">
    <property type="entry name" value="AUTOPHAGY-RELATED PROTEIN 14-RELATED"/>
    <property type="match status" value="1"/>
</dbReference>
<dbReference type="Gene3D" id="3.30.40.10">
    <property type="entry name" value="Zinc/RING finger domain, C3HC4 (zinc finger)"/>
    <property type="match status" value="1"/>
</dbReference>
<dbReference type="SUPFAM" id="SSF57903">
    <property type="entry name" value="FYVE/PHD zinc finger"/>
    <property type="match status" value="1"/>
</dbReference>
<organism evidence="6 7">
    <name type="scientific">Caenorhabditis nigoni</name>
    <dbReference type="NCBI Taxonomy" id="1611254"/>
    <lineage>
        <taxon>Eukaryota</taxon>
        <taxon>Metazoa</taxon>
        <taxon>Ecdysozoa</taxon>
        <taxon>Nematoda</taxon>
        <taxon>Chromadorea</taxon>
        <taxon>Rhabditida</taxon>
        <taxon>Rhabditina</taxon>
        <taxon>Rhabditomorpha</taxon>
        <taxon>Rhabditoidea</taxon>
        <taxon>Rhabditidae</taxon>
        <taxon>Peloderinae</taxon>
        <taxon>Caenorhabditis</taxon>
    </lineage>
</organism>
<evidence type="ECO:0000256" key="3">
    <source>
        <dbReference type="ARBA" id="ARBA00022833"/>
    </source>
</evidence>
<keyword evidence="4" id="KW-0175">Coiled coil</keyword>
<evidence type="ECO:0000313" key="6">
    <source>
        <dbReference type="EMBL" id="PIC23686.1"/>
    </source>
</evidence>
<dbReference type="EMBL" id="PDUG01000005">
    <property type="protein sequence ID" value="PIC23686.1"/>
    <property type="molecule type" value="Genomic_DNA"/>
</dbReference>
<comment type="caution">
    <text evidence="6">The sequence shown here is derived from an EMBL/GenBank/DDBJ whole genome shotgun (WGS) entry which is preliminary data.</text>
</comment>
<dbReference type="SMART" id="SM00249">
    <property type="entry name" value="PHD"/>
    <property type="match status" value="1"/>
</dbReference>
<gene>
    <name evidence="6" type="primary">Cnig_chr_V.g17301</name>
    <name evidence="6" type="ORF">B9Z55_017301</name>
</gene>
<accession>A0A2G5T9C1</accession>
<dbReference type="CDD" id="cd15517">
    <property type="entry name" value="PHD_TCF19_like"/>
    <property type="match status" value="1"/>
</dbReference>
<name>A0A2G5T9C1_9PELO</name>
<evidence type="ECO:0000259" key="5">
    <source>
        <dbReference type="SMART" id="SM00249"/>
    </source>
</evidence>
<dbReference type="AlphaFoldDB" id="A0A2G5T9C1"/>
<dbReference type="InterPro" id="IPR009689">
    <property type="entry name" value="DUF1280"/>
</dbReference>
<dbReference type="InterPro" id="IPR011011">
    <property type="entry name" value="Znf_FYVE_PHD"/>
</dbReference>
<feature type="domain" description="Zinc finger PHD-type" evidence="5">
    <location>
        <begin position="575"/>
        <end position="628"/>
    </location>
</feature>
<sequence>MGVKKAKKDALTNLKRNEIGEKWRLKYEKEKGKNLKAMKQIEYTEKKLKGVMEELEVEKMSKVSIEDRLIKSENALSKLREEFNYLLFTNSDLKTEKNLLNDELEEVKKIQSLNSLKMIQTSGEELKKCRTLEKGLNQLKKELDAEKSANIEKIKPMGIYSALHSSYKQMKGVQNVLNYMKKGATNTTDFNHLMRNIVKHPPYPNCTPFTLSAKETFVLRSTLHLSDGDMKKMKRFYQNHLGYDPLASRNAIADLRKEIDKSDNYEIQIVPKETGKRDSYDSVQITIKDLHKGISERIKDLYDNGLLLDSDDDLTLCLLGDKGSEETKICVSIENVANPNSPHNLLLIALYEGQDNEKELRNHALDVFSLWNDLSEICFSDKNGILISKKINKKVIGDLKIISSYLGHQGQASLCACHLCELAWSNHGSKAMTLEMVDFTAPFILRTLESYARDAKTGRNGVIKGSSPLLNVQPVDFAIPTIHVLMGIFEKYFQSHINAQLNIMDRKDDSDSVTLKQQKKDLSKLIKRESEAKDHADSLNLAKEKAHSAATAYKLIQENKLRLLKSPSLLCKSKICLINNMPKKQKADDWITCSKCQNYYHFLCSSIFTAEMKASSARQKDWECNECKKMTPTDLFRNAMMQYSSLEVEVQFAYDSYRAIYEERIQLENILYRSTGENRQKMEQLLTKMGCDAKTWYQSYCGNQVRIILRPENVNHIFSILPKTDTNRKAKMAMIGLSEIMSFSNNQYYTDQDIDIIEDTLKRFLFNMKSAFPRETLIPKLHLLAFHLIPYMRRHHSWGRTSEQGIEHLHVHYNNLKRLFFPIKKLTLRATLILQELTIKNWLFDTGVWIE</sequence>
<reference evidence="7" key="1">
    <citation type="submission" date="2017-10" db="EMBL/GenBank/DDBJ databases">
        <title>Rapid genome shrinkage in a self-fertile nematode reveals novel sperm competition proteins.</title>
        <authorList>
            <person name="Yin D."/>
            <person name="Schwarz E.M."/>
            <person name="Thomas C.G."/>
            <person name="Felde R.L."/>
            <person name="Korf I.F."/>
            <person name="Cutter A.D."/>
            <person name="Schartner C.M."/>
            <person name="Ralston E.J."/>
            <person name="Meyer B.J."/>
            <person name="Haag E.S."/>
        </authorList>
    </citation>
    <scope>NUCLEOTIDE SEQUENCE [LARGE SCALE GENOMIC DNA]</scope>
    <source>
        <strain evidence="7">JU1422</strain>
    </source>
</reference>
<keyword evidence="7" id="KW-1185">Reference proteome</keyword>
<evidence type="ECO:0000256" key="2">
    <source>
        <dbReference type="ARBA" id="ARBA00022771"/>
    </source>
</evidence>
<protein>
    <recommendedName>
        <fullName evidence="5">Zinc finger PHD-type domain-containing protein</fullName>
    </recommendedName>
</protein>
<evidence type="ECO:0000256" key="4">
    <source>
        <dbReference type="SAM" id="Coils"/>
    </source>
</evidence>
<dbReference type="PANTHER" id="PTHR31424">
    <property type="entry name" value="PROTEIN CBG23806"/>
    <property type="match status" value="1"/>
</dbReference>
<keyword evidence="1" id="KW-0479">Metal-binding</keyword>
<evidence type="ECO:0000256" key="1">
    <source>
        <dbReference type="ARBA" id="ARBA00022723"/>
    </source>
</evidence>
<keyword evidence="3" id="KW-0862">Zinc</keyword>